<dbReference type="Pfam" id="PF00916">
    <property type="entry name" value="Sulfate_transp"/>
    <property type="match status" value="2"/>
</dbReference>
<gene>
    <name evidence="7" type="ORF">A3Q56_00612</name>
</gene>
<organism evidence="7 8">
    <name type="scientific">Intoshia linei</name>
    <dbReference type="NCBI Taxonomy" id="1819745"/>
    <lineage>
        <taxon>Eukaryota</taxon>
        <taxon>Metazoa</taxon>
        <taxon>Spiralia</taxon>
        <taxon>Lophotrochozoa</taxon>
        <taxon>Mesozoa</taxon>
        <taxon>Orthonectida</taxon>
        <taxon>Rhopaluridae</taxon>
        <taxon>Intoshia</taxon>
    </lineage>
</organism>
<accession>A0A177BBD0</accession>
<dbReference type="AlphaFoldDB" id="A0A177BBD0"/>
<evidence type="ECO:0000256" key="1">
    <source>
        <dbReference type="ARBA" id="ARBA00004141"/>
    </source>
</evidence>
<feature type="transmembrane region" description="Helical" evidence="5">
    <location>
        <begin position="13"/>
        <end position="31"/>
    </location>
</feature>
<feature type="transmembrane region" description="Helical" evidence="5">
    <location>
        <begin position="43"/>
        <end position="66"/>
    </location>
</feature>
<keyword evidence="8" id="KW-1185">Reference proteome</keyword>
<keyword evidence="3 5" id="KW-1133">Transmembrane helix</keyword>
<reference evidence="7 8" key="1">
    <citation type="submission" date="2016-04" db="EMBL/GenBank/DDBJ databases">
        <title>The genome of Intoshia linei affirms orthonectids as highly simplified spiralians.</title>
        <authorList>
            <person name="Mikhailov K.V."/>
            <person name="Slusarev G.S."/>
            <person name="Nikitin M.A."/>
            <person name="Logacheva M.D."/>
            <person name="Penin A."/>
            <person name="Aleoshin V."/>
            <person name="Panchin Y.V."/>
        </authorList>
    </citation>
    <scope>NUCLEOTIDE SEQUENCE [LARGE SCALE GENOMIC DNA]</scope>
    <source>
        <strain evidence="7">Intl2013</strain>
        <tissue evidence="7">Whole animal</tissue>
    </source>
</reference>
<feature type="transmembrane region" description="Helical" evidence="5">
    <location>
        <begin position="404"/>
        <end position="425"/>
    </location>
</feature>
<evidence type="ECO:0000313" key="8">
    <source>
        <dbReference type="Proteomes" id="UP000078046"/>
    </source>
</evidence>
<comment type="caution">
    <text evidence="7">The sequence shown here is derived from an EMBL/GenBank/DDBJ whole genome shotgun (WGS) entry which is preliminary data.</text>
</comment>
<dbReference type="InterPro" id="IPR011547">
    <property type="entry name" value="SLC26A/SulP_dom"/>
</dbReference>
<feature type="transmembrane region" description="Helical" evidence="5">
    <location>
        <begin position="134"/>
        <end position="156"/>
    </location>
</feature>
<dbReference type="OrthoDB" id="288203at2759"/>
<sequence>MKSNIIQPSVYNLPVYFTPFTFVVLTILRYIEELKNYKWKRFIALDVICGVTISFIHLSHALIFSILVKQHAIYSLIGTIVQVFVYAIFGTCKHISFGTSALLGIMVGETISIYNKSNVIQQIIDDTSVENANLLISVSITFFVGLFQIAASFLHLSKIVEKLLSDSFTIGFLAGTAVHIIWSQLPYFFGIIIPIRVQDNFNTAHSGLFKIYKLTAYLWNQMFINREINQNDFINACSCFILIVTYWIITYIVRKYSPHKYHKFTVIPAEIFVIVISLIVCYTSIIPFYTITINQNDMYDNLHVPVLPQGSIIKLIYVDAIFIAIVSYIVNHTLIKSFEDSYRKKYNSEKENYIDDFQDEKPEVTDQVQISLIDPHGKTNKSINCKFFIKYESHLKLFKTHMEMIGIGISNLISCFFGAFAGTAAPPRSLLHFSIGGKSLFISSFIAGTTLTIITFTCIGIGKYIPYSSIAAIVIFTVLPLLYNLCTSIFKNFCRKNFSDNIQIIVIFLSVVTLNIKLGLLVGLLYNLIIIFQKSLFSGTLLEDNDNCVVYHVPNYLYNATVDILDNTIHFKNKEKKGVIDLSRNVYTDRQSVEFLMSLDKQKYSFVLRTNQNQLIKEIQSKFIVKLV</sequence>
<comment type="subcellular location">
    <subcellularLocation>
        <location evidence="1">Membrane</location>
        <topology evidence="1">Multi-pass membrane protein</topology>
    </subcellularLocation>
</comment>
<dbReference type="GO" id="GO:0016020">
    <property type="term" value="C:membrane"/>
    <property type="evidence" value="ECO:0007669"/>
    <property type="project" value="UniProtKB-SubCell"/>
</dbReference>
<dbReference type="InterPro" id="IPR001902">
    <property type="entry name" value="SLC26A/SulP_fam"/>
</dbReference>
<dbReference type="EMBL" id="LWCA01000035">
    <property type="protein sequence ID" value="OAF71638.1"/>
    <property type="molecule type" value="Genomic_DNA"/>
</dbReference>
<keyword evidence="4 5" id="KW-0472">Membrane</keyword>
<feature type="transmembrane region" description="Helical" evidence="5">
    <location>
        <begin position="440"/>
        <end position="462"/>
    </location>
</feature>
<evidence type="ECO:0000259" key="6">
    <source>
        <dbReference type="Pfam" id="PF00916"/>
    </source>
</evidence>
<evidence type="ECO:0000256" key="5">
    <source>
        <dbReference type="SAM" id="Phobius"/>
    </source>
</evidence>
<feature type="transmembrane region" description="Helical" evidence="5">
    <location>
        <begin position="233"/>
        <end position="253"/>
    </location>
</feature>
<evidence type="ECO:0000313" key="7">
    <source>
        <dbReference type="EMBL" id="OAF71638.1"/>
    </source>
</evidence>
<feature type="transmembrane region" description="Helical" evidence="5">
    <location>
        <begin position="168"/>
        <end position="193"/>
    </location>
</feature>
<feature type="transmembrane region" description="Helical" evidence="5">
    <location>
        <begin position="311"/>
        <end position="335"/>
    </location>
</feature>
<proteinExistence type="predicted"/>
<feature type="domain" description="SLC26A/SulP transporter" evidence="6">
    <location>
        <begin position="401"/>
        <end position="486"/>
    </location>
</feature>
<evidence type="ECO:0000256" key="3">
    <source>
        <dbReference type="ARBA" id="ARBA00022989"/>
    </source>
</evidence>
<feature type="transmembrane region" description="Helical" evidence="5">
    <location>
        <begin position="469"/>
        <end position="490"/>
    </location>
</feature>
<feature type="transmembrane region" description="Helical" evidence="5">
    <location>
        <begin position="96"/>
        <end position="114"/>
    </location>
</feature>
<name>A0A177BBD0_9BILA</name>
<dbReference type="Proteomes" id="UP000078046">
    <property type="component" value="Unassembled WGS sequence"/>
</dbReference>
<evidence type="ECO:0000256" key="4">
    <source>
        <dbReference type="ARBA" id="ARBA00023136"/>
    </source>
</evidence>
<feature type="domain" description="SLC26A/SulP transporter" evidence="6">
    <location>
        <begin position="44"/>
        <end position="351"/>
    </location>
</feature>
<feature type="transmembrane region" description="Helical" evidence="5">
    <location>
        <begin position="502"/>
        <end position="526"/>
    </location>
</feature>
<feature type="transmembrane region" description="Helical" evidence="5">
    <location>
        <begin position="72"/>
        <end position="89"/>
    </location>
</feature>
<protein>
    <recommendedName>
        <fullName evidence="6">SLC26A/SulP transporter domain-containing protein</fullName>
    </recommendedName>
</protein>
<evidence type="ECO:0000256" key="2">
    <source>
        <dbReference type="ARBA" id="ARBA00022692"/>
    </source>
</evidence>
<feature type="transmembrane region" description="Helical" evidence="5">
    <location>
        <begin position="265"/>
        <end position="291"/>
    </location>
</feature>
<keyword evidence="2 5" id="KW-0812">Transmembrane</keyword>
<dbReference type="GO" id="GO:0055085">
    <property type="term" value="P:transmembrane transport"/>
    <property type="evidence" value="ECO:0007669"/>
    <property type="project" value="InterPro"/>
</dbReference>
<dbReference type="PANTHER" id="PTHR11814">
    <property type="entry name" value="SULFATE TRANSPORTER"/>
    <property type="match status" value="1"/>
</dbReference>